<protein>
    <submittedName>
        <fullName evidence="2">Uncharacterized protein</fullName>
    </submittedName>
</protein>
<evidence type="ECO:0000313" key="3">
    <source>
        <dbReference type="Proteomes" id="UP001189624"/>
    </source>
</evidence>
<sequence length="142" mass="15417">MQDQKPHNNYPTAQNLRGNCTLAPYRTGKLPSPLSCALRHRHCDHNGGSARNQSPTAGPSNPLRTGRRGGNGSAGCSRIASRLEHRYRRPPALALKRQRRYGFNMPSLTYVLKHGDDPLFGLSNICGVTCVARGIDEIGGGV</sequence>
<evidence type="ECO:0000313" key="2">
    <source>
        <dbReference type="EMBL" id="CAJ1974088.1"/>
    </source>
</evidence>
<gene>
    <name evidence="2" type="ORF">AYBTSS11_LOCUS26157</name>
</gene>
<keyword evidence="3" id="KW-1185">Reference proteome</keyword>
<dbReference type="AlphaFoldDB" id="A0AA86T471"/>
<dbReference type="EMBL" id="OY731406">
    <property type="protein sequence ID" value="CAJ1974088.1"/>
    <property type="molecule type" value="Genomic_DNA"/>
</dbReference>
<feature type="region of interest" description="Disordered" evidence="1">
    <location>
        <begin position="42"/>
        <end position="83"/>
    </location>
</feature>
<organism evidence="2 3">
    <name type="scientific">Sphenostylis stenocarpa</name>
    <dbReference type="NCBI Taxonomy" id="92480"/>
    <lineage>
        <taxon>Eukaryota</taxon>
        <taxon>Viridiplantae</taxon>
        <taxon>Streptophyta</taxon>
        <taxon>Embryophyta</taxon>
        <taxon>Tracheophyta</taxon>
        <taxon>Spermatophyta</taxon>
        <taxon>Magnoliopsida</taxon>
        <taxon>eudicotyledons</taxon>
        <taxon>Gunneridae</taxon>
        <taxon>Pentapetalae</taxon>
        <taxon>rosids</taxon>
        <taxon>fabids</taxon>
        <taxon>Fabales</taxon>
        <taxon>Fabaceae</taxon>
        <taxon>Papilionoideae</taxon>
        <taxon>50 kb inversion clade</taxon>
        <taxon>NPAAA clade</taxon>
        <taxon>indigoferoid/millettioid clade</taxon>
        <taxon>Phaseoleae</taxon>
        <taxon>Sphenostylis</taxon>
    </lineage>
</organism>
<accession>A0AA86T471</accession>
<evidence type="ECO:0000256" key="1">
    <source>
        <dbReference type="SAM" id="MobiDB-lite"/>
    </source>
</evidence>
<name>A0AA86T471_9FABA</name>
<feature type="compositionally biased region" description="Polar residues" evidence="1">
    <location>
        <begin position="49"/>
        <end position="63"/>
    </location>
</feature>
<dbReference type="Gramene" id="rna-AYBTSS11_LOCUS26157">
    <property type="protein sequence ID" value="CAJ1974088.1"/>
    <property type="gene ID" value="gene-AYBTSS11_LOCUS26157"/>
</dbReference>
<proteinExistence type="predicted"/>
<dbReference type="Proteomes" id="UP001189624">
    <property type="component" value="Chromosome 9"/>
</dbReference>
<reference evidence="2" key="1">
    <citation type="submission" date="2023-10" db="EMBL/GenBank/DDBJ databases">
        <authorList>
            <person name="Domelevo Entfellner J.-B."/>
        </authorList>
    </citation>
    <scope>NUCLEOTIDE SEQUENCE</scope>
</reference>